<protein>
    <submittedName>
        <fullName evidence="2">Putative secreted protein</fullName>
    </submittedName>
</protein>
<keyword evidence="1" id="KW-0732">Signal</keyword>
<proteinExistence type="predicted"/>
<accession>A0A4D5RTX4</accession>
<organism evidence="2">
    <name type="scientific">Ixodes scapularis</name>
    <name type="common">Black-legged tick</name>
    <name type="synonym">Deer tick</name>
    <dbReference type="NCBI Taxonomy" id="6945"/>
    <lineage>
        <taxon>Eukaryota</taxon>
        <taxon>Metazoa</taxon>
        <taxon>Ecdysozoa</taxon>
        <taxon>Arthropoda</taxon>
        <taxon>Chelicerata</taxon>
        <taxon>Arachnida</taxon>
        <taxon>Acari</taxon>
        <taxon>Parasitiformes</taxon>
        <taxon>Ixodida</taxon>
        <taxon>Ixodoidea</taxon>
        <taxon>Ixodidae</taxon>
        <taxon>Ixodinae</taxon>
        <taxon>Ixodes</taxon>
    </lineage>
</organism>
<reference evidence="2" key="1">
    <citation type="submission" date="2019-04" db="EMBL/GenBank/DDBJ databases">
        <title>An insight into the mialome of Ixodes scapularis.</title>
        <authorList>
            <person name="Ribeiro J.M."/>
            <person name="Mather T.N."/>
            <person name="Karim S."/>
        </authorList>
    </citation>
    <scope>NUCLEOTIDE SEQUENCE</scope>
</reference>
<sequence>MNYRSWCVLVAVVSSTLATAKCASLEDAALRLKDLTSSGGLAGLDSIHGIAGKKEFRNYTSEHREVICRPL</sequence>
<dbReference type="EMBL" id="GHJT01006692">
    <property type="protein sequence ID" value="MOY40663.1"/>
    <property type="molecule type" value="Transcribed_RNA"/>
</dbReference>
<evidence type="ECO:0000256" key="1">
    <source>
        <dbReference type="SAM" id="SignalP"/>
    </source>
</evidence>
<feature type="chain" id="PRO_5020034089" evidence="1">
    <location>
        <begin position="23"/>
        <end position="71"/>
    </location>
</feature>
<dbReference type="VEuPathDB" id="VectorBase:ISCI013605"/>
<dbReference type="AlphaFoldDB" id="A0A4D5RTX4"/>
<name>A0A4D5RTX4_IXOSC</name>
<evidence type="ECO:0000313" key="2">
    <source>
        <dbReference type="EMBL" id="MOY40663.1"/>
    </source>
</evidence>
<dbReference type="VEuPathDB" id="VectorBase:ISCW013605"/>
<feature type="signal peptide" evidence="1">
    <location>
        <begin position="1"/>
        <end position="22"/>
    </location>
</feature>